<sequence>MGRQRRDRRTQGDDVHSDFNSDHRNSRQAHGGRLRMSREASADSEWEMGNAVSDADNDVNIDNHSEMQGIHQFDGGVGVGGHGAGLLSDDDFEAWIITLLEEYFDMTPIDFDMGSSNILDNKNKKKIVTQKSRFKPSTRIGTSDPSMLSNVNGPSLFNILESGLSPYSTMIPIIPQGNAPQSDIIFES</sequence>
<evidence type="ECO:0000313" key="3">
    <source>
        <dbReference type="Proteomes" id="UP001180020"/>
    </source>
</evidence>
<evidence type="ECO:0000256" key="1">
    <source>
        <dbReference type="SAM" id="MobiDB-lite"/>
    </source>
</evidence>
<reference evidence="2" key="2">
    <citation type="submission" date="2023-06" db="EMBL/GenBank/DDBJ databases">
        <authorList>
            <person name="Ma L."/>
            <person name="Liu K.-W."/>
            <person name="Li Z."/>
            <person name="Hsiao Y.-Y."/>
            <person name="Qi Y."/>
            <person name="Fu T."/>
            <person name="Tang G."/>
            <person name="Zhang D."/>
            <person name="Sun W.-H."/>
            <person name="Liu D.-K."/>
            <person name="Li Y."/>
            <person name="Chen G.-Z."/>
            <person name="Liu X.-D."/>
            <person name="Liao X.-Y."/>
            <person name="Jiang Y.-T."/>
            <person name="Yu X."/>
            <person name="Hao Y."/>
            <person name="Huang J."/>
            <person name="Zhao X.-W."/>
            <person name="Ke S."/>
            <person name="Chen Y.-Y."/>
            <person name="Wu W.-L."/>
            <person name="Hsu J.-L."/>
            <person name="Lin Y.-F."/>
            <person name="Huang M.-D."/>
            <person name="Li C.-Y."/>
            <person name="Huang L."/>
            <person name="Wang Z.-W."/>
            <person name="Zhao X."/>
            <person name="Zhong W.-Y."/>
            <person name="Peng D.-H."/>
            <person name="Ahmad S."/>
            <person name="Lan S."/>
            <person name="Zhang J.-S."/>
            <person name="Tsai W.-C."/>
            <person name="Van De Peer Y."/>
            <person name="Liu Z.-J."/>
        </authorList>
    </citation>
    <scope>NUCLEOTIDE SEQUENCE</scope>
    <source>
        <strain evidence="2">CP</strain>
        <tissue evidence="2">Leaves</tissue>
    </source>
</reference>
<dbReference type="AlphaFoldDB" id="A0AAV9ER71"/>
<dbReference type="EMBL" id="JAUJYO010000005">
    <property type="protein sequence ID" value="KAK1316213.1"/>
    <property type="molecule type" value="Genomic_DNA"/>
</dbReference>
<reference evidence="2" key="1">
    <citation type="journal article" date="2023" name="Nat. Commun.">
        <title>Diploid and tetraploid genomes of Acorus and the evolution of monocots.</title>
        <authorList>
            <person name="Ma L."/>
            <person name="Liu K.W."/>
            <person name="Li Z."/>
            <person name="Hsiao Y.Y."/>
            <person name="Qi Y."/>
            <person name="Fu T."/>
            <person name="Tang G.D."/>
            <person name="Zhang D."/>
            <person name="Sun W.H."/>
            <person name="Liu D.K."/>
            <person name="Li Y."/>
            <person name="Chen G.Z."/>
            <person name="Liu X.D."/>
            <person name="Liao X.Y."/>
            <person name="Jiang Y.T."/>
            <person name="Yu X."/>
            <person name="Hao Y."/>
            <person name="Huang J."/>
            <person name="Zhao X.W."/>
            <person name="Ke S."/>
            <person name="Chen Y.Y."/>
            <person name="Wu W.L."/>
            <person name="Hsu J.L."/>
            <person name="Lin Y.F."/>
            <person name="Huang M.D."/>
            <person name="Li C.Y."/>
            <person name="Huang L."/>
            <person name="Wang Z.W."/>
            <person name="Zhao X."/>
            <person name="Zhong W.Y."/>
            <person name="Peng D.H."/>
            <person name="Ahmad S."/>
            <person name="Lan S."/>
            <person name="Zhang J.S."/>
            <person name="Tsai W.C."/>
            <person name="Van de Peer Y."/>
            <person name="Liu Z.J."/>
        </authorList>
    </citation>
    <scope>NUCLEOTIDE SEQUENCE</scope>
    <source>
        <strain evidence="2">CP</strain>
    </source>
</reference>
<gene>
    <name evidence="2" type="ORF">QJS10_CPA05g01719</name>
</gene>
<proteinExistence type="predicted"/>
<feature type="region of interest" description="Disordered" evidence="1">
    <location>
        <begin position="1"/>
        <end position="46"/>
    </location>
</feature>
<protein>
    <submittedName>
        <fullName evidence="2">Uncharacterized protein</fullName>
    </submittedName>
</protein>
<dbReference type="Proteomes" id="UP001180020">
    <property type="component" value="Unassembled WGS sequence"/>
</dbReference>
<name>A0AAV9ER71_ACOCL</name>
<evidence type="ECO:0000313" key="2">
    <source>
        <dbReference type="EMBL" id="KAK1316213.1"/>
    </source>
</evidence>
<organism evidence="2 3">
    <name type="scientific">Acorus calamus</name>
    <name type="common">Sweet flag</name>
    <dbReference type="NCBI Taxonomy" id="4465"/>
    <lineage>
        <taxon>Eukaryota</taxon>
        <taxon>Viridiplantae</taxon>
        <taxon>Streptophyta</taxon>
        <taxon>Embryophyta</taxon>
        <taxon>Tracheophyta</taxon>
        <taxon>Spermatophyta</taxon>
        <taxon>Magnoliopsida</taxon>
        <taxon>Liliopsida</taxon>
        <taxon>Acoraceae</taxon>
        <taxon>Acorus</taxon>
    </lineage>
</organism>
<accession>A0AAV9ER71</accession>
<comment type="caution">
    <text evidence="2">The sequence shown here is derived from an EMBL/GenBank/DDBJ whole genome shotgun (WGS) entry which is preliminary data.</text>
</comment>
<feature type="compositionally biased region" description="Basic and acidic residues" evidence="1">
    <location>
        <begin position="9"/>
        <end position="25"/>
    </location>
</feature>
<feature type="compositionally biased region" description="Basic residues" evidence="1">
    <location>
        <begin position="26"/>
        <end position="35"/>
    </location>
</feature>
<keyword evidence="3" id="KW-1185">Reference proteome</keyword>